<dbReference type="Pfam" id="PF00190">
    <property type="entry name" value="Cupin_1"/>
    <property type="match status" value="1"/>
</dbReference>
<dbReference type="InterPro" id="IPR006045">
    <property type="entry name" value="Cupin_1"/>
</dbReference>
<evidence type="ECO:0000256" key="8">
    <source>
        <dbReference type="ARBA" id="ARBA00022729"/>
    </source>
</evidence>
<evidence type="ECO:0000256" key="2">
    <source>
        <dbReference type="ARBA" id="ARBA00004271"/>
    </source>
</evidence>
<dbReference type="FunFam" id="2.60.120.10:FF:000047">
    <property type="entry name" value="Auxin-binding protein ABP19a"/>
    <property type="match status" value="1"/>
</dbReference>
<feature type="binding site" evidence="12">
    <location>
        <position position="117"/>
    </location>
    <ligand>
        <name>Mn(2+)</name>
        <dbReference type="ChEBI" id="CHEBI:29035"/>
    </ligand>
</feature>
<evidence type="ECO:0000256" key="7">
    <source>
        <dbReference type="ARBA" id="ARBA00022723"/>
    </source>
</evidence>
<feature type="binding site" evidence="12">
    <location>
        <position position="112"/>
    </location>
    <ligand>
        <name>Mn(2+)</name>
        <dbReference type="ChEBI" id="CHEBI:29035"/>
    </ligand>
</feature>
<evidence type="ECO:0000256" key="11">
    <source>
        <dbReference type="PIRSR" id="PIRSR601929-1"/>
    </source>
</evidence>
<keyword evidence="6 14" id="KW-0964">Secreted</keyword>
<dbReference type="SMART" id="SM00835">
    <property type="entry name" value="Cupin_1"/>
    <property type="match status" value="1"/>
</dbReference>
<dbReference type="GO" id="GO:0048046">
    <property type="term" value="C:apoplast"/>
    <property type="evidence" value="ECO:0007669"/>
    <property type="project" value="UniProtKB-SubCell"/>
</dbReference>
<feature type="binding site" evidence="12">
    <location>
        <position position="110"/>
    </location>
    <ligand>
        <name>Mn(2+)</name>
        <dbReference type="ChEBI" id="CHEBI:29035"/>
    </ligand>
</feature>
<name>A0A0D3H138_9ORYZ</name>
<dbReference type="STRING" id="65489.A0A0D3H138"/>
<comment type="similarity">
    <text evidence="3 14">Belongs to the germin family.</text>
</comment>
<dbReference type="Gene3D" id="2.60.120.10">
    <property type="entry name" value="Jelly Rolls"/>
    <property type="match status" value="1"/>
</dbReference>
<comment type="subunit">
    <text evidence="4">Oligomer (believed to be a pentamer but probably hexamer).</text>
</comment>
<dbReference type="Gramene" id="OBART08G17250.1">
    <property type="protein sequence ID" value="OBART08G17250.1"/>
    <property type="gene ID" value="OBART08G17250"/>
</dbReference>
<reference evidence="16" key="1">
    <citation type="journal article" date="2009" name="Rice">
        <title>De Novo Next Generation Sequencing of Plant Genomes.</title>
        <authorList>
            <person name="Rounsley S."/>
            <person name="Marri P.R."/>
            <person name="Yu Y."/>
            <person name="He R."/>
            <person name="Sisneros N."/>
            <person name="Goicoechea J.L."/>
            <person name="Lee S.J."/>
            <person name="Angelova A."/>
            <person name="Kudrna D."/>
            <person name="Luo M."/>
            <person name="Affourtit J."/>
            <person name="Desany B."/>
            <person name="Knight J."/>
            <person name="Niazi F."/>
            <person name="Egholm M."/>
            <person name="Wing R.A."/>
        </authorList>
    </citation>
    <scope>NUCLEOTIDE SEQUENCE [LARGE SCALE GENOMIC DNA]</scope>
    <source>
        <strain evidence="16">cv. IRGC 105608</strain>
    </source>
</reference>
<dbReference type="HOGENOM" id="CLU_015790_0_2_1"/>
<feature type="binding site" evidence="12">
    <location>
        <position position="157"/>
    </location>
    <ligand>
        <name>Mn(2+)</name>
        <dbReference type="ChEBI" id="CHEBI:29035"/>
    </ligand>
</feature>
<evidence type="ECO:0000256" key="12">
    <source>
        <dbReference type="PIRSR" id="PIRSR601929-2"/>
    </source>
</evidence>
<evidence type="ECO:0000256" key="3">
    <source>
        <dbReference type="ARBA" id="ARBA00007456"/>
    </source>
</evidence>
<evidence type="ECO:0000256" key="14">
    <source>
        <dbReference type="RuleBase" id="RU366015"/>
    </source>
</evidence>
<dbReference type="InterPro" id="IPR011051">
    <property type="entry name" value="RmlC_Cupin_sf"/>
</dbReference>
<feature type="chain" id="PRO_5019619771" description="Germin-like protein" evidence="14">
    <location>
        <begin position="27"/>
        <end position="219"/>
    </location>
</feature>
<dbReference type="PaxDb" id="65489-OBART08G17250.1"/>
<evidence type="ECO:0000256" key="5">
    <source>
        <dbReference type="ARBA" id="ARBA00022523"/>
    </source>
</evidence>
<evidence type="ECO:0000313" key="17">
    <source>
        <dbReference type="Proteomes" id="UP000026960"/>
    </source>
</evidence>
<keyword evidence="17" id="KW-1185">Reference proteome</keyword>
<dbReference type="PROSITE" id="PS00725">
    <property type="entry name" value="GERMIN"/>
    <property type="match status" value="1"/>
</dbReference>
<proteinExistence type="inferred from homology"/>
<dbReference type="AlphaFoldDB" id="A0A0D3H138"/>
<organism evidence="16">
    <name type="scientific">Oryza barthii</name>
    <dbReference type="NCBI Taxonomy" id="65489"/>
    <lineage>
        <taxon>Eukaryota</taxon>
        <taxon>Viridiplantae</taxon>
        <taxon>Streptophyta</taxon>
        <taxon>Embryophyta</taxon>
        <taxon>Tracheophyta</taxon>
        <taxon>Spermatophyta</taxon>
        <taxon>Magnoliopsida</taxon>
        <taxon>Liliopsida</taxon>
        <taxon>Poales</taxon>
        <taxon>Poaceae</taxon>
        <taxon>BOP clade</taxon>
        <taxon>Oryzoideae</taxon>
        <taxon>Oryzeae</taxon>
        <taxon>Oryzinae</taxon>
        <taxon>Oryza</taxon>
    </lineage>
</organism>
<keyword evidence="10 11" id="KW-0464">Manganese</keyword>
<accession>A0A0D3H138</accession>
<keyword evidence="8 14" id="KW-0732">Signal</keyword>
<reference evidence="16" key="2">
    <citation type="submission" date="2015-03" db="UniProtKB">
        <authorList>
            <consortium name="EnsemblPlants"/>
        </authorList>
    </citation>
    <scope>IDENTIFICATION</scope>
</reference>
<comment type="subcellular location">
    <subcellularLocation>
        <location evidence="2 14">Secreted</location>
        <location evidence="2 14">Extracellular space</location>
        <location evidence="2 14">Apoplast</location>
    </subcellularLocation>
</comment>
<dbReference type="eggNOG" id="ENOG502QT7C">
    <property type="taxonomic scope" value="Eukaryota"/>
</dbReference>
<evidence type="ECO:0000256" key="4">
    <source>
        <dbReference type="ARBA" id="ARBA00011268"/>
    </source>
</evidence>
<dbReference type="SUPFAM" id="SSF51182">
    <property type="entry name" value="RmlC-like cupins"/>
    <property type="match status" value="1"/>
</dbReference>
<evidence type="ECO:0000256" key="10">
    <source>
        <dbReference type="ARBA" id="ARBA00023211"/>
    </source>
</evidence>
<evidence type="ECO:0000256" key="9">
    <source>
        <dbReference type="ARBA" id="ARBA00023157"/>
    </source>
</evidence>
<keyword evidence="7 11" id="KW-0479">Metal-binding</keyword>
<feature type="binding site" evidence="11">
    <location>
        <position position="117"/>
    </location>
    <ligand>
        <name>oxalate</name>
        <dbReference type="ChEBI" id="CHEBI:30623"/>
    </ligand>
</feature>
<comment type="function">
    <text evidence="1">May play a role in plant defense. Probably has no oxalate oxidase activity even if the active site is conserved.</text>
</comment>
<dbReference type="InterPro" id="IPR019780">
    <property type="entry name" value="Germin_Mn-BS"/>
</dbReference>
<dbReference type="PRINTS" id="PR00325">
    <property type="entry name" value="GERMIN"/>
</dbReference>
<keyword evidence="5 14" id="KW-0052">Apoplast</keyword>
<dbReference type="Proteomes" id="UP000026960">
    <property type="component" value="Chromosome 8"/>
</dbReference>
<keyword evidence="9 13" id="KW-1015">Disulfide bond</keyword>
<feature type="signal peptide" evidence="14">
    <location>
        <begin position="1"/>
        <end position="26"/>
    </location>
</feature>
<evidence type="ECO:0000256" key="6">
    <source>
        <dbReference type="ARBA" id="ARBA00022525"/>
    </source>
</evidence>
<evidence type="ECO:0000259" key="15">
    <source>
        <dbReference type="SMART" id="SM00835"/>
    </source>
</evidence>
<evidence type="ECO:0000256" key="1">
    <source>
        <dbReference type="ARBA" id="ARBA00003629"/>
    </source>
</evidence>
<evidence type="ECO:0000256" key="13">
    <source>
        <dbReference type="PIRSR" id="PIRSR601929-3"/>
    </source>
</evidence>
<dbReference type="InterPro" id="IPR001929">
    <property type="entry name" value="Germin"/>
</dbReference>
<dbReference type="InterPro" id="IPR014710">
    <property type="entry name" value="RmlC-like_jellyroll"/>
</dbReference>
<dbReference type="GO" id="GO:0030145">
    <property type="term" value="F:manganese ion binding"/>
    <property type="evidence" value="ECO:0007669"/>
    <property type="project" value="UniProtKB-UniRule"/>
</dbReference>
<dbReference type="EnsemblPlants" id="OBART08G17250.1">
    <property type="protein sequence ID" value="OBART08G17250.1"/>
    <property type="gene ID" value="OBART08G17250"/>
</dbReference>
<feature type="domain" description="Cupin type-1" evidence="15">
    <location>
        <begin position="61"/>
        <end position="209"/>
    </location>
</feature>
<feature type="binding site" evidence="11">
    <location>
        <position position="112"/>
    </location>
    <ligand>
        <name>oxalate</name>
        <dbReference type="ChEBI" id="CHEBI:30623"/>
    </ligand>
</feature>
<sequence>MSSTPLLPVLLSTMILLSAISTTTTALTQDFCVANLPLGADTPSGYQCRPAATVTAADFYSGALARPGILIRPFNTSLASAFVQQYPAVNGLGISASRVDILPGGVVPLHTHPAGSELLYVLDGALVAGFISSSDNKVYYKEVSKGGMFVFPQGLLHFQYNTGDTTAVAFAAYSSSNPGLQILDYALFANNLPTSYVVKGTFLAEAEVRRLKSKFGGSG</sequence>
<dbReference type="CDD" id="cd02241">
    <property type="entry name" value="cupin_OxOx"/>
    <property type="match status" value="1"/>
</dbReference>
<dbReference type="PANTHER" id="PTHR31238">
    <property type="entry name" value="GERMIN-LIKE PROTEIN SUBFAMILY 3 MEMBER 3"/>
    <property type="match status" value="1"/>
</dbReference>
<protein>
    <recommendedName>
        <fullName evidence="14">Germin-like protein</fullName>
    </recommendedName>
</protein>
<evidence type="ECO:0000313" key="16">
    <source>
        <dbReference type="EnsemblPlants" id="OBART08G17250.1"/>
    </source>
</evidence>
<feature type="disulfide bond" evidence="13">
    <location>
        <begin position="32"/>
        <end position="48"/>
    </location>
</feature>